<dbReference type="EMBL" id="BOOW01000007">
    <property type="protein sequence ID" value="GII90952.1"/>
    <property type="molecule type" value="Genomic_DNA"/>
</dbReference>
<evidence type="ECO:0008006" key="5">
    <source>
        <dbReference type="Google" id="ProtNLM"/>
    </source>
</evidence>
<keyword evidence="4" id="KW-1185">Reference proteome</keyword>
<proteinExistence type="predicted"/>
<feature type="chain" id="PRO_5037714407" description="Lipoprotein" evidence="2">
    <location>
        <begin position="22"/>
        <end position="223"/>
    </location>
</feature>
<gene>
    <name evidence="3" type="ORF">Ssi02_11830</name>
</gene>
<evidence type="ECO:0000313" key="3">
    <source>
        <dbReference type="EMBL" id="GII90952.1"/>
    </source>
</evidence>
<dbReference type="AlphaFoldDB" id="A0A919RC47"/>
<evidence type="ECO:0000313" key="4">
    <source>
        <dbReference type="Proteomes" id="UP000606172"/>
    </source>
</evidence>
<evidence type="ECO:0000256" key="1">
    <source>
        <dbReference type="SAM" id="MobiDB-lite"/>
    </source>
</evidence>
<keyword evidence="2" id="KW-0732">Signal</keyword>
<organism evidence="3 4">
    <name type="scientific">Sinosporangium siamense</name>
    <dbReference type="NCBI Taxonomy" id="1367973"/>
    <lineage>
        <taxon>Bacteria</taxon>
        <taxon>Bacillati</taxon>
        <taxon>Actinomycetota</taxon>
        <taxon>Actinomycetes</taxon>
        <taxon>Streptosporangiales</taxon>
        <taxon>Streptosporangiaceae</taxon>
        <taxon>Sinosporangium</taxon>
    </lineage>
</organism>
<evidence type="ECO:0000256" key="2">
    <source>
        <dbReference type="SAM" id="SignalP"/>
    </source>
</evidence>
<name>A0A919RC47_9ACTN</name>
<reference evidence="3" key="1">
    <citation type="submission" date="2021-01" db="EMBL/GenBank/DDBJ databases">
        <title>Whole genome shotgun sequence of Sinosporangium siamense NBRC 109515.</title>
        <authorList>
            <person name="Komaki H."/>
            <person name="Tamura T."/>
        </authorList>
    </citation>
    <scope>NUCLEOTIDE SEQUENCE</scope>
    <source>
        <strain evidence="3">NBRC 109515</strain>
    </source>
</reference>
<feature type="signal peptide" evidence="2">
    <location>
        <begin position="1"/>
        <end position="21"/>
    </location>
</feature>
<sequence length="223" mass="24037">MINMRRLIALGTLVALCGGCAAPRPFTPGDKSAAGASGSSSPASAPSPSASAGGGARSEVVTLSPDLDLVVQWPRTRDTKRAAMVKVLVDYYVETKRAVVSGGTEEGYKYLVQDEMSRVAYDWVQNFHDNSRSLQGKARLYAIRVKAVVGVGAEVEMCVNEAELRLTDAETGFPVAEQPSWTRPPESTYIMVAGVRQGDDGRWRVKTASHATLPHPRAKECQR</sequence>
<feature type="compositionally biased region" description="Low complexity" evidence="1">
    <location>
        <begin position="32"/>
        <end position="51"/>
    </location>
</feature>
<dbReference type="Proteomes" id="UP000606172">
    <property type="component" value="Unassembled WGS sequence"/>
</dbReference>
<comment type="caution">
    <text evidence="3">The sequence shown here is derived from an EMBL/GenBank/DDBJ whole genome shotgun (WGS) entry which is preliminary data.</text>
</comment>
<feature type="region of interest" description="Disordered" evidence="1">
    <location>
        <begin position="30"/>
        <end position="57"/>
    </location>
</feature>
<protein>
    <recommendedName>
        <fullName evidence="5">Lipoprotein</fullName>
    </recommendedName>
</protein>
<accession>A0A919RC47</accession>